<dbReference type="Proteomes" id="UP001177023">
    <property type="component" value="Unassembled WGS sequence"/>
</dbReference>
<comment type="subcellular location">
    <subcellularLocation>
        <location evidence="1">Nucleus</location>
    </subcellularLocation>
</comment>
<keyword evidence="10" id="KW-1185">Reference proteome</keyword>
<dbReference type="EMBL" id="CATQJA010001599">
    <property type="protein sequence ID" value="CAJ0567898.1"/>
    <property type="molecule type" value="Genomic_DNA"/>
</dbReference>
<evidence type="ECO:0000256" key="3">
    <source>
        <dbReference type="ARBA" id="ARBA00019080"/>
    </source>
</evidence>
<gene>
    <name evidence="9" type="ORF">MSPICULIGERA_LOCUS6431</name>
</gene>
<reference evidence="9" key="1">
    <citation type="submission" date="2023-06" db="EMBL/GenBank/DDBJ databases">
        <authorList>
            <person name="Delattre M."/>
        </authorList>
    </citation>
    <scope>NUCLEOTIDE SEQUENCE</scope>
    <source>
        <strain evidence="9">AF72</strain>
    </source>
</reference>
<evidence type="ECO:0000256" key="2">
    <source>
        <dbReference type="ARBA" id="ARBA00007421"/>
    </source>
</evidence>
<evidence type="ECO:0000256" key="5">
    <source>
        <dbReference type="ARBA" id="ARBA00023242"/>
    </source>
</evidence>
<protein>
    <recommendedName>
        <fullName evidence="3">Origin recognition complex subunit 2</fullName>
    </recommendedName>
</protein>
<feature type="region of interest" description="Disordered" evidence="6">
    <location>
        <begin position="313"/>
        <end position="469"/>
    </location>
</feature>
<feature type="region of interest" description="Disordered" evidence="6">
    <location>
        <begin position="176"/>
        <end position="260"/>
    </location>
</feature>
<proteinExistence type="inferred from homology"/>
<dbReference type="GO" id="GO:0005664">
    <property type="term" value="C:nuclear origin of replication recognition complex"/>
    <property type="evidence" value="ECO:0007669"/>
    <property type="project" value="TreeGrafter"/>
</dbReference>
<comment type="similarity">
    <text evidence="2">Belongs to the ORC2 family.</text>
</comment>
<feature type="compositionally biased region" description="Basic residues" evidence="6">
    <location>
        <begin position="524"/>
        <end position="534"/>
    </location>
</feature>
<feature type="compositionally biased region" description="Polar residues" evidence="6">
    <location>
        <begin position="195"/>
        <end position="208"/>
    </location>
</feature>
<evidence type="ECO:0000256" key="6">
    <source>
        <dbReference type="SAM" id="MobiDB-lite"/>
    </source>
</evidence>
<evidence type="ECO:0000256" key="4">
    <source>
        <dbReference type="ARBA" id="ARBA00022705"/>
    </source>
</evidence>
<keyword evidence="4" id="KW-0235">DNA replication</keyword>
<feature type="compositionally biased region" description="Polar residues" evidence="6">
    <location>
        <begin position="354"/>
        <end position="363"/>
    </location>
</feature>
<comment type="caution">
    <text evidence="9">The sequence shown here is derived from an EMBL/GenBank/DDBJ whole genome shotgun (WGS) entry which is preliminary data.</text>
</comment>
<dbReference type="GO" id="GO:0006260">
    <property type="term" value="P:DNA replication"/>
    <property type="evidence" value="ECO:0007669"/>
    <property type="project" value="UniProtKB-KW"/>
</dbReference>
<feature type="non-terminal residue" evidence="9">
    <location>
        <position position="1"/>
    </location>
</feature>
<dbReference type="InterPro" id="IPR056773">
    <property type="entry name" value="WHD_ORC2"/>
</dbReference>
<evidence type="ECO:0000313" key="9">
    <source>
        <dbReference type="EMBL" id="CAJ0567898.1"/>
    </source>
</evidence>
<feature type="compositionally biased region" description="Acidic residues" evidence="6">
    <location>
        <begin position="425"/>
        <end position="441"/>
    </location>
</feature>
<evidence type="ECO:0000313" key="10">
    <source>
        <dbReference type="Proteomes" id="UP001177023"/>
    </source>
</evidence>
<dbReference type="InterPro" id="IPR056772">
    <property type="entry name" value="RecA-like_ORC2"/>
</dbReference>
<dbReference type="GO" id="GO:0003688">
    <property type="term" value="F:DNA replication origin binding"/>
    <property type="evidence" value="ECO:0007669"/>
    <property type="project" value="TreeGrafter"/>
</dbReference>
<evidence type="ECO:0000259" key="7">
    <source>
        <dbReference type="Pfam" id="PF04084"/>
    </source>
</evidence>
<keyword evidence="5" id="KW-0539">Nucleus</keyword>
<dbReference type="Pfam" id="PF24882">
    <property type="entry name" value="WHD_ORC2"/>
    <property type="match status" value="1"/>
</dbReference>
<dbReference type="AlphaFoldDB" id="A0AA36CF70"/>
<feature type="compositionally biased region" description="Low complexity" evidence="6">
    <location>
        <begin position="209"/>
        <end position="228"/>
    </location>
</feature>
<feature type="domain" description="Origin recognition complex subunit 2 winged-helix" evidence="8">
    <location>
        <begin position="811"/>
        <end position="867"/>
    </location>
</feature>
<feature type="compositionally biased region" description="Basic and acidic residues" evidence="6">
    <location>
        <begin position="230"/>
        <end position="256"/>
    </location>
</feature>
<accession>A0AA36CF70</accession>
<name>A0AA36CF70_9BILA</name>
<evidence type="ECO:0000256" key="1">
    <source>
        <dbReference type="ARBA" id="ARBA00004123"/>
    </source>
</evidence>
<dbReference type="InterPro" id="IPR007220">
    <property type="entry name" value="ORC2"/>
</dbReference>
<organism evidence="9 10">
    <name type="scientific">Mesorhabditis spiculigera</name>
    <dbReference type="NCBI Taxonomy" id="96644"/>
    <lineage>
        <taxon>Eukaryota</taxon>
        <taxon>Metazoa</taxon>
        <taxon>Ecdysozoa</taxon>
        <taxon>Nematoda</taxon>
        <taxon>Chromadorea</taxon>
        <taxon>Rhabditida</taxon>
        <taxon>Rhabditina</taxon>
        <taxon>Rhabditomorpha</taxon>
        <taxon>Rhabditoidea</taxon>
        <taxon>Rhabditidae</taxon>
        <taxon>Mesorhabditinae</taxon>
        <taxon>Mesorhabditis</taxon>
    </lineage>
</organism>
<feature type="region of interest" description="Disordered" evidence="6">
    <location>
        <begin position="517"/>
        <end position="553"/>
    </location>
</feature>
<dbReference type="Pfam" id="PF04084">
    <property type="entry name" value="RecA-like_ORC2"/>
    <property type="match status" value="1"/>
</dbReference>
<evidence type="ECO:0000259" key="8">
    <source>
        <dbReference type="Pfam" id="PF24882"/>
    </source>
</evidence>
<dbReference type="PANTHER" id="PTHR14052:SF0">
    <property type="entry name" value="ORIGIN RECOGNITION COMPLEX SUBUNIT 2"/>
    <property type="match status" value="1"/>
</dbReference>
<sequence length="888" mass="99227">MSPPTITGLGVIAFANNIYWAVKMKPEGAKMVYSIYVPTELVQQVYGVSNGDFVKVTATKWEAPSGLSFTGITYKATAARWHGHPKMIEGQARVHNTDPNGEFCFLEYVETGKLIKIFAVRTNWRPEVPSLAGILKAGDSVTFRAQEQPFAGGNQADVRFKTVYFTHANNSIDADGTVTPKVRAVPGTTPKARGTTATVEKQKIVSTSPAPTTTRLPITTTATPSTPSKPEPKPKAKAELPEPRPDAWNMERRRSDASTPVDNIVKEMVKLEVKAEPKTREERWQADMQAISYLTQLLADGHCSGCVAQATMTRTPTREAAKRSAQKTNAMLEGGTPPKTPKRDESRTPRKSLTRSAQKQQQAPAEKTSKKPAARRLDFGDADSPQEDERSARLSARKQPASSTARPVGRPRKETGTPARKRLEFDDENLEQSDDDDDENFDPQLKATALKPRGRPRKVMNTVGAHDGQATPSKILADQINRISIGNIDKSPELDDQFLDEFDQIQLSRADRYFQRGRGTGARGRGRRGRGGKTNRREGGRIAKTSDAMEEDEEPLDDLASLEVLDLASIKDYMASFSYENPPLPKSRLEKNRKDAEALFTQWQLYSNFGFNFLVHGVGSKKCLLEEFQERFLQGEDTFMIDGYLPTVTMKGILGAINESLKLKIAPKRKMNTSDWARSVGRAIRKRKEHVYLLLNSLDGPHIRNDIAILANLISAAPEHLHLIATVDHLNSMLLFDTCTLGAFRFLFCAHSNMRLPAEEILASEIRILGMSAKNAKIQHTVASLDVIWTSCPENSRKIFRLFFALYFAQNASVSFWDLFDQARDRFYVSTDVALRQQIVEFEDHNIVRIRRSEDGNEKLTAAVDRELIERFLQEKGLTLNADDDDDD</sequence>
<dbReference type="PANTHER" id="PTHR14052">
    <property type="entry name" value="ORIGIN RECOGNITION COMPLEX SUBUNIT 2"/>
    <property type="match status" value="1"/>
</dbReference>
<feature type="domain" description="Origin recognition complex subunit 2 RecA-like" evidence="7">
    <location>
        <begin position="594"/>
        <end position="749"/>
    </location>
</feature>